<feature type="region of interest" description="Disordered" evidence="1">
    <location>
        <begin position="57"/>
        <end position="187"/>
    </location>
</feature>
<accession>A0ABR5SH03</accession>
<reference evidence="2 3" key="1">
    <citation type="submission" date="2015-11" db="EMBL/GenBank/DDBJ databases">
        <authorList>
            <person name="Lin W."/>
        </authorList>
    </citation>
    <scope>NUCLEOTIDE SEQUENCE [LARGE SCALE GENOMIC DNA]</scope>
    <source>
        <strain evidence="2 3">HCH-1</strain>
    </source>
</reference>
<proteinExistence type="predicted"/>
<gene>
    <name evidence="2" type="ORF">ASN18_1054</name>
</gene>
<feature type="compositionally biased region" description="Basic residues" evidence="1">
    <location>
        <begin position="175"/>
        <end position="187"/>
    </location>
</feature>
<dbReference type="RefSeq" id="WP_085051699.1">
    <property type="nucleotide sequence ID" value="NZ_LNQR01000034.1"/>
</dbReference>
<dbReference type="EMBL" id="LNQR01000034">
    <property type="protein sequence ID" value="KWT90970.1"/>
    <property type="molecule type" value="Genomic_DNA"/>
</dbReference>
<feature type="compositionally biased region" description="Basic and acidic residues" evidence="1">
    <location>
        <begin position="77"/>
        <end position="95"/>
    </location>
</feature>
<evidence type="ECO:0000313" key="3">
    <source>
        <dbReference type="Proteomes" id="UP000060487"/>
    </source>
</evidence>
<protein>
    <submittedName>
        <fullName evidence="2">Uncharacterized protein</fullName>
    </submittedName>
</protein>
<comment type="caution">
    <text evidence="2">The sequence shown here is derived from an EMBL/GenBank/DDBJ whole genome shotgun (WGS) entry which is preliminary data.</text>
</comment>
<name>A0ABR5SH03_9BACT</name>
<dbReference type="Proteomes" id="UP000060487">
    <property type="component" value="Unassembled WGS sequence"/>
</dbReference>
<evidence type="ECO:0000313" key="2">
    <source>
        <dbReference type="EMBL" id="KWT90970.1"/>
    </source>
</evidence>
<sequence>MVKFEEITAFVSSFIDKYFGHDTIWPRIAEDVRKTSLNLINTVQSVYDTSINTIFGQDKKSDTQNPVTHQCAQPPETKPETKPDTKPETRPEIQPEIKIIQPEPPAASDETSDVDTTEIKAETPKAEIPAAVEQEALAAPTANNMPDVSPTVAEIPTARKSRTKKRESGEPKLAKAQKTRKPKKPKT</sequence>
<organism evidence="2 3">
    <name type="scientific">Candidatus Magnetominusculus xianensis</name>
    <dbReference type="NCBI Taxonomy" id="1748249"/>
    <lineage>
        <taxon>Bacteria</taxon>
        <taxon>Pseudomonadati</taxon>
        <taxon>Nitrospirota</taxon>
        <taxon>Nitrospiria</taxon>
        <taxon>Nitrospirales</taxon>
        <taxon>Nitrospiraceae</taxon>
        <taxon>Candidatus Magnetominusculus</taxon>
    </lineage>
</organism>
<evidence type="ECO:0000256" key="1">
    <source>
        <dbReference type="SAM" id="MobiDB-lite"/>
    </source>
</evidence>
<keyword evidence="3" id="KW-1185">Reference proteome</keyword>